<dbReference type="AlphaFoldDB" id="A0A0N4VF01"/>
<reference evidence="2 3" key="2">
    <citation type="submission" date="2018-10" db="EMBL/GenBank/DDBJ databases">
        <authorList>
            <consortium name="Pathogen Informatics"/>
        </authorList>
    </citation>
    <scope>NUCLEOTIDE SEQUENCE [LARGE SCALE GENOMIC DNA]</scope>
</reference>
<dbReference type="PROSITE" id="PS50174">
    <property type="entry name" value="G_PATCH"/>
    <property type="match status" value="1"/>
</dbReference>
<dbReference type="WBParaSite" id="EVEC_0000928001-mRNA-1">
    <property type="protein sequence ID" value="EVEC_0000928001-mRNA-1"/>
    <property type="gene ID" value="EVEC_0000928001"/>
</dbReference>
<proteinExistence type="predicted"/>
<dbReference type="Proteomes" id="UP000274131">
    <property type="component" value="Unassembled WGS sequence"/>
</dbReference>
<evidence type="ECO:0000313" key="4">
    <source>
        <dbReference type="WBParaSite" id="EVEC_0000928001-mRNA-1"/>
    </source>
</evidence>
<gene>
    <name evidence="2" type="ORF">EVEC_LOCUS8721</name>
</gene>
<protein>
    <submittedName>
        <fullName evidence="4">G-patch domain-containing protein</fullName>
    </submittedName>
</protein>
<reference evidence="4" key="1">
    <citation type="submission" date="2017-02" db="UniProtKB">
        <authorList>
            <consortium name="WormBaseParasite"/>
        </authorList>
    </citation>
    <scope>IDENTIFICATION</scope>
</reference>
<accession>A0A0N4VF01</accession>
<keyword evidence="3" id="KW-1185">Reference proteome</keyword>
<dbReference type="InterPro" id="IPR050656">
    <property type="entry name" value="PINX1"/>
</dbReference>
<evidence type="ECO:0000313" key="2">
    <source>
        <dbReference type="EMBL" id="VDD93970.1"/>
    </source>
</evidence>
<dbReference type="OrthoDB" id="29523at2759"/>
<name>A0A0N4VF01_ENTVE</name>
<evidence type="ECO:0000259" key="1">
    <source>
        <dbReference type="PROSITE" id="PS50174"/>
    </source>
</evidence>
<dbReference type="Pfam" id="PF01585">
    <property type="entry name" value="G-patch"/>
    <property type="match status" value="1"/>
</dbReference>
<dbReference type="SMART" id="SM00443">
    <property type="entry name" value="G_patch"/>
    <property type="match status" value="1"/>
</dbReference>
<dbReference type="PANTHER" id="PTHR23149:SF27">
    <property type="entry name" value="PIN2_TERF1-INTERACTING TELOMERASE INHIBITOR 1"/>
    <property type="match status" value="1"/>
</dbReference>
<organism evidence="4">
    <name type="scientific">Enterobius vermicularis</name>
    <name type="common">Human pinworm</name>
    <dbReference type="NCBI Taxonomy" id="51028"/>
    <lineage>
        <taxon>Eukaryota</taxon>
        <taxon>Metazoa</taxon>
        <taxon>Ecdysozoa</taxon>
        <taxon>Nematoda</taxon>
        <taxon>Chromadorea</taxon>
        <taxon>Rhabditida</taxon>
        <taxon>Spirurina</taxon>
        <taxon>Oxyuridomorpha</taxon>
        <taxon>Oxyuroidea</taxon>
        <taxon>Oxyuridae</taxon>
        <taxon>Enterobius</taxon>
    </lineage>
</organism>
<dbReference type="InterPro" id="IPR000467">
    <property type="entry name" value="G_patch_dom"/>
</dbReference>
<feature type="domain" description="G-patch" evidence="1">
    <location>
        <begin position="26"/>
        <end position="72"/>
    </location>
</feature>
<dbReference type="GO" id="GO:0003676">
    <property type="term" value="F:nucleic acid binding"/>
    <property type="evidence" value="ECO:0007669"/>
    <property type="project" value="InterPro"/>
</dbReference>
<dbReference type="GO" id="GO:0010521">
    <property type="term" value="F:telomerase inhibitor activity"/>
    <property type="evidence" value="ECO:0007669"/>
    <property type="project" value="TreeGrafter"/>
</dbReference>
<dbReference type="PANTHER" id="PTHR23149">
    <property type="entry name" value="G PATCH DOMAIN CONTAINING PROTEIN"/>
    <property type="match status" value="1"/>
</dbReference>
<sequence length="366" mass="41731">MSILAEPRRKQRISIDPRNLAWKNDKGNFGRVMLEKMGWKPGKGLGREERGPCENLKLNFNASRKGMDFYLCLGCSSVVADTWVEHHDDFEKLLAFLNKKKSNPKSEECSRQQYSLEQQSKLSKARVHYQKSARSKDVAQYSEQDKVAVLGPMKPSKNGNQKRKVEELSEAVLVDTSSTVQSELSMKDYFAKKSKRLKSSLGPVKNKGKIETIMMCKHFINGRLNTSVCHLMTLLAAVELRPLRTHIICFIYQQSSRTLHNSDKYSVELWARSAVLSVKLAELSELLALFVEWSVLVDFDHMKSNKRSSIQVYIGYVYNLLDKSADKLVDTAVLEHRIDTVTPPEDSYNTSELKVPRGRKCMTKSS</sequence>
<dbReference type="STRING" id="51028.A0A0N4VF01"/>
<dbReference type="EMBL" id="UXUI01009574">
    <property type="protein sequence ID" value="VDD93970.1"/>
    <property type="molecule type" value="Genomic_DNA"/>
</dbReference>
<evidence type="ECO:0000313" key="3">
    <source>
        <dbReference type="Proteomes" id="UP000274131"/>
    </source>
</evidence>
<dbReference type="GO" id="GO:0005730">
    <property type="term" value="C:nucleolus"/>
    <property type="evidence" value="ECO:0007669"/>
    <property type="project" value="TreeGrafter"/>
</dbReference>